<accession>A0A4S3JGN8</accession>
<proteinExistence type="predicted"/>
<organism evidence="2 3">
    <name type="scientific">Aspergillus tanneri</name>
    <dbReference type="NCBI Taxonomy" id="1220188"/>
    <lineage>
        <taxon>Eukaryota</taxon>
        <taxon>Fungi</taxon>
        <taxon>Dikarya</taxon>
        <taxon>Ascomycota</taxon>
        <taxon>Pezizomycotina</taxon>
        <taxon>Eurotiomycetes</taxon>
        <taxon>Eurotiomycetidae</taxon>
        <taxon>Eurotiales</taxon>
        <taxon>Aspergillaceae</taxon>
        <taxon>Aspergillus</taxon>
        <taxon>Aspergillus subgen. Circumdati</taxon>
    </lineage>
</organism>
<evidence type="ECO:0000256" key="1">
    <source>
        <dbReference type="SAM" id="MobiDB-lite"/>
    </source>
</evidence>
<name>A0A4S3JGN8_9EURO</name>
<evidence type="ECO:0000313" key="3">
    <source>
        <dbReference type="Proteomes" id="UP000308092"/>
    </source>
</evidence>
<protein>
    <submittedName>
        <fullName evidence="2">Uncharacterized protein</fullName>
    </submittedName>
</protein>
<dbReference type="VEuPathDB" id="FungiDB:EYZ11_006869"/>
<feature type="compositionally biased region" description="Basic residues" evidence="1">
    <location>
        <begin position="79"/>
        <end position="92"/>
    </location>
</feature>
<dbReference type="AlphaFoldDB" id="A0A4S3JGN8"/>
<gene>
    <name evidence="2" type="ORF">EYZ11_006869</name>
</gene>
<sequence>MTYAVSIPKAEPVCIPSLEFSTHHYRHQNFNKMGLVQSRSGSPTGFPAATIENGGTAHLSIPFGPLSQMTQVYGGRISPSHRKERRTNKKGAKNGLVHLGPYVATEKTGY</sequence>
<dbReference type="EMBL" id="SOSA01000252">
    <property type="protein sequence ID" value="THC93657.1"/>
    <property type="molecule type" value="Genomic_DNA"/>
</dbReference>
<evidence type="ECO:0000313" key="2">
    <source>
        <dbReference type="EMBL" id="THC93657.1"/>
    </source>
</evidence>
<dbReference type="Proteomes" id="UP000308092">
    <property type="component" value="Unassembled WGS sequence"/>
</dbReference>
<comment type="caution">
    <text evidence="2">The sequence shown here is derived from an EMBL/GenBank/DDBJ whole genome shotgun (WGS) entry which is preliminary data.</text>
</comment>
<reference evidence="2 3" key="1">
    <citation type="submission" date="2019-03" db="EMBL/GenBank/DDBJ databases">
        <title>The genome sequence of a newly discovered highly antifungal drug resistant Aspergillus species, Aspergillus tanneri NIH 1004.</title>
        <authorList>
            <person name="Mounaud S."/>
            <person name="Singh I."/>
            <person name="Joardar V."/>
            <person name="Pakala S."/>
            <person name="Pakala S."/>
            <person name="Venepally P."/>
            <person name="Hoover J."/>
            <person name="Nierman W."/>
            <person name="Chung J."/>
            <person name="Losada L."/>
        </authorList>
    </citation>
    <scope>NUCLEOTIDE SEQUENCE [LARGE SCALE GENOMIC DNA]</scope>
    <source>
        <strain evidence="2 3">NIH1004</strain>
    </source>
</reference>
<keyword evidence="3" id="KW-1185">Reference proteome</keyword>
<feature type="region of interest" description="Disordered" evidence="1">
    <location>
        <begin position="76"/>
        <end position="98"/>
    </location>
</feature>